<gene>
    <name evidence="1" type="ORF">GCM10008933_03650</name>
</gene>
<dbReference type="SUPFAM" id="SSF55681">
    <property type="entry name" value="Class II aaRS and biotin synthetases"/>
    <property type="match status" value="1"/>
</dbReference>
<proteinExistence type="predicted"/>
<keyword evidence="2" id="KW-1185">Reference proteome</keyword>
<evidence type="ECO:0000313" key="2">
    <source>
        <dbReference type="Proteomes" id="UP001500340"/>
    </source>
</evidence>
<accession>A0ABN0XXA6</accession>
<dbReference type="InterPro" id="IPR045864">
    <property type="entry name" value="aa-tRNA-synth_II/BPL/LPL"/>
</dbReference>
<dbReference type="Proteomes" id="UP001500340">
    <property type="component" value="Unassembled WGS sequence"/>
</dbReference>
<evidence type="ECO:0000313" key="1">
    <source>
        <dbReference type="EMBL" id="GAA0375747.1"/>
    </source>
</evidence>
<protein>
    <recommendedName>
        <fullName evidence="3">Aminoacyl-transfer RNA synthetases class-II family profile domain-containing protein</fullName>
    </recommendedName>
</protein>
<comment type="caution">
    <text evidence="1">The sequence shown here is derived from an EMBL/GenBank/DDBJ whole genome shotgun (WGS) entry which is preliminary data.</text>
</comment>
<dbReference type="RefSeq" id="WP_343856756.1">
    <property type="nucleotide sequence ID" value="NZ_BAAACX010000004.1"/>
</dbReference>
<evidence type="ECO:0008006" key="3">
    <source>
        <dbReference type="Google" id="ProtNLM"/>
    </source>
</evidence>
<sequence length="321" mass="37091">MNSIYTKLLASGQLSNTGYHYGTYAYSGLFWKLLLAIDELFTELAKEAYNIIEEQYPTIFPLTELNNINYFYKFPSFPIISFPLNKDDHKINQQISDDAKAMKIDDGYFKHHPHFFSDEKCFVYNPSTCYHTFLNRKNSTPSKRLTVVTAVSQCARNERLDPANPMRLRNFTMRECIFIGDHEKVEAQANAFFHKLVDEIIQLVDTVDLKYASDMFFGEGHKTIEDFQIESKVKLEMTLPIPSETCNTDKIDLACMSRNLHNKFLCKSFGIKSDEFSVESACVAVGLERLTYALLCNCGFEIEEWRECRLKDILLNKLTAN</sequence>
<organism evidence="1 2">
    <name type="scientific">Paenibacillus motobuensis</name>
    <dbReference type="NCBI Taxonomy" id="295324"/>
    <lineage>
        <taxon>Bacteria</taxon>
        <taxon>Bacillati</taxon>
        <taxon>Bacillota</taxon>
        <taxon>Bacilli</taxon>
        <taxon>Bacillales</taxon>
        <taxon>Paenibacillaceae</taxon>
        <taxon>Paenibacillus</taxon>
    </lineage>
</organism>
<dbReference type="EMBL" id="BAAACX010000004">
    <property type="protein sequence ID" value="GAA0375747.1"/>
    <property type="molecule type" value="Genomic_DNA"/>
</dbReference>
<dbReference type="Gene3D" id="3.30.930.10">
    <property type="entry name" value="Bira Bifunctional Protein, Domain 2"/>
    <property type="match status" value="1"/>
</dbReference>
<name>A0ABN0XXA6_9BACL</name>
<reference evidence="1 2" key="1">
    <citation type="journal article" date="2019" name="Int. J. Syst. Evol. Microbiol.">
        <title>The Global Catalogue of Microorganisms (GCM) 10K type strain sequencing project: providing services to taxonomists for standard genome sequencing and annotation.</title>
        <authorList>
            <consortium name="The Broad Institute Genomics Platform"/>
            <consortium name="The Broad Institute Genome Sequencing Center for Infectious Disease"/>
            <person name="Wu L."/>
            <person name="Ma J."/>
        </authorList>
    </citation>
    <scope>NUCLEOTIDE SEQUENCE [LARGE SCALE GENOMIC DNA]</scope>
    <source>
        <strain evidence="1 2">JCM 12774</strain>
    </source>
</reference>